<sequence>MALRSYKYRLRPNRAQVVALDAMLRDFCGLYNAGLQQHIEAFRRRRVSLGYAQQANELRAGPGRIATG</sequence>
<feature type="domain" description="Transposase putative helix-turn-helix" evidence="1">
    <location>
        <begin position="1"/>
        <end position="45"/>
    </location>
</feature>
<accession>A0AA37TKJ0</accession>
<dbReference type="AlphaFoldDB" id="A0AA37TKJ0"/>
<dbReference type="EMBL" id="BSPL01000018">
    <property type="protein sequence ID" value="GLS71717.1"/>
    <property type="molecule type" value="Genomic_DNA"/>
</dbReference>
<dbReference type="InterPro" id="IPR021027">
    <property type="entry name" value="Transposase_put_HTH"/>
</dbReference>
<organism evidence="2 3">
    <name type="scientific">Methylobacterium tardum</name>
    <dbReference type="NCBI Taxonomy" id="374432"/>
    <lineage>
        <taxon>Bacteria</taxon>
        <taxon>Pseudomonadati</taxon>
        <taxon>Pseudomonadota</taxon>
        <taxon>Alphaproteobacteria</taxon>
        <taxon>Hyphomicrobiales</taxon>
        <taxon>Methylobacteriaceae</taxon>
        <taxon>Methylobacterium</taxon>
    </lineage>
</organism>
<comment type="caution">
    <text evidence="2">The sequence shown here is derived from an EMBL/GenBank/DDBJ whole genome shotgun (WGS) entry which is preliminary data.</text>
</comment>
<evidence type="ECO:0000313" key="2">
    <source>
        <dbReference type="EMBL" id="GLS71717.1"/>
    </source>
</evidence>
<name>A0AA37TKJ0_9HYPH</name>
<proteinExistence type="predicted"/>
<dbReference type="Pfam" id="PF12323">
    <property type="entry name" value="HTH_OrfB_IS605"/>
    <property type="match status" value="1"/>
</dbReference>
<dbReference type="Proteomes" id="UP001157440">
    <property type="component" value="Unassembled WGS sequence"/>
</dbReference>
<keyword evidence="3" id="KW-1185">Reference proteome</keyword>
<dbReference type="RefSeq" id="WP_348529384.1">
    <property type="nucleotide sequence ID" value="NZ_BPQZ01000027.1"/>
</dbReference>
<gene>
    <name evidence="2" type="ORF">GCM10007890_37300</name>
</gene>
<protein>
    <recommendedName>
        <fullName evidence="1">Transposase putative helix-turn-helix domain-containing protein</fullName>
    </recommendedName>
</protein>
<reference evidence="3" key="1">
    <citation type="journal article" date="2019" name="Int. J. Syst. Evol. Microbiol.">
        <title>The Global Catalogue of Microorganisms (GCM) 10K type strain sequencing project: providing services to taxonomists for standard genome sequencing and annotation.</title>
        <authorList>
            <consortium name="The Broad Institute Genomics Platform"/>
            <consortium name="The Broad Institute Genome Sequencing Center for Infectious Disease"/>
            <person name="Wu L."/>
            <person name="Ma J."/>
        </authorList>
    </citation>
    <scope>NUCLEOTIDE SEQUENCE [LARGE SCALE GENOMIC DNA]</scope>
    <source>
        <strain evidence="3">NBRC 103632</strain>
    </source>
</reference>
<evidence type="ECO:0000259" key="1">
    <source>
        <dbReference type="Pfam" id="PF12323"/>
    </source>
</evidence>
<evidence type="ECO:0000313" key="3">
    <source>
        <dbReference type="Proteomes" id="UP001157440"/>
    </source>
</evidence>